<dbReference type="Pfam" id="PF01432">
    <property type="entry name" value="Peptidase_M3"/>
    <property type="match status" value="1"/>
</dbReference>
<dbReference type="Gene3D" id="1.20.140.70">
    <property type="entry name" value="Oligopeptidase f, N-terminal domain"/>
    <property type="match status" value="1"/>
</dbReference>
<dbReference type="GO" id="GO:0006508">
    <property type="term" value="P:proteolysis"/>
    <property type="evidence" value="ECO:0007669"/>
    <property type="project" value="UniProtKB-KW"/>
</dbReference>
<keyword evidence="1 6" id="KW-0645">Protease</keyword>
<keyword evidence="4 6" id="KW-0862">Zinc</keyword>
<evidence type="ECO:0000256" key="4">
    <source>
        <dbReference type="ARBA" id="ARBA00022833"/>
    </source>
</evidence>
<gene>
    <name evidence="10" type="ORF">HMPREF9709_01173</name>
</gene>
<dbReference type="PANTHER" id="PTHR11804">
    <property type="entry name" value="PROTEASE M3 THIMET OLIGOPEPTIDASE-RELATED"/>
    <property type="match status" value="1"/>
</dbReference>
<dbReference type="AlphaFoldDB" id="H3NPB2"/>
<evidence type="ECO:0000256" key="5">
    <source>
        <dbReference type="ARBA" id="ARBA00023049"/>
    </source>
</evidence>
<dbReference type="GO" id="GO:0006518">
    <property type="term" value="P:peptide metabolic process"/>
    <property type="evidence" value="ECO:0007669"/>
    <property type="project" value="TreeGrafter"/>
</dbReference>
<dbReference type="SUPFAM" id="SSF55486">
    <property type="entry name" value="Metalloproteases ('zincins'), catalytic domain"/>
    <property type="match status" value="1"/>
</dbReference>
<dbReference type="InterPro" id="IPR042088">
    <property type="entry name" value="OligoPept_F_C"/>
</dbReference>
<dbReference type="CDD" id="cd09608">
    <property type="entry name" value="M3B_PepF"/>
    <property type="match status" value="1"/>
</dbReference>
<organism evidence="10 11">
    <name type="scientific">Helcococcus kunzii ATCC 51366</name>
    <dbReference type="NCBI Taxonomy" id="883114"/>
    <lineage>
        <taxon>Bacteria</taxon>
        <taxon>Bacillati</taxon>
        <taxon>Bacillota</taxon>
        <taxon>Tissierellia</taxon>
        <taxon>Tissierellales</taxon>
        <taxon>Peptoniphilaceae</taxon>
        <taxon>Helcococcus</taxon>
    </lineage>
</organism>
<dbReference type="STRING" id="883114.HMPREF9709_01173"/>
<evidence type="ECO:0000256" key="2">
    <source>
        <dbReference type="ARBA" id="ARBA00022723"/>
    </source>
</evidence>
<dbReference type="Gene3D" id="1.10.287.830">
    <property type="entry name" value="putative peptidase helix hairpin domain like"/>
    <property type="match status" value="1"/>
</dbReference>
<reference evidence="10 11" key="1">
    <citation type="submission" date="2012-01" db="EMBL/GenBank/DDBJ databases">
        <title>The Genome Sequence of Helcococcus kunzii ATCC 51366.</title>
        <authorList>
            <consortium name="The Broad Institute Genome Sequencing Platform"/>
            <person name="Earl A."/>
            <person name="Ward D."/>
            <person name="Feldgarden M."/>
            <person name="Gevers D."/>
            <person name="Huys G."/>
            <person name="Young S.K."/>
            <person name="Zeng Q."/>
            <person name="Gargeya S."/>
            <person name="Fitzgerald M."/>
            <person name="Haas B."/>
            <person name="Abouelleil A."/>
            <person name="Alvarado L."/>
            <person name="Arachchi H.M."/>
            <person name="Berlin A."/>
            <person name="Chapman S.B."/>
            <person name="Gearin G."/>
            <person name="Goldberg J."/>
            <person name="Griggs A."/>
            <person name="Gujja S."/>
            <person name="Hansen M."/>
            <person name="Heiman D."/>
            <person name="Howarth C."/>
            <person name="Larimer J."/>
            <person name="Lui A."/>
            <person name="MacDonald P.J.P."/>
            <person name="McCowen C."/>
            <person name="Montmayeur A."/>
            <person name="Murphy C."/>
            <person name="Neiman D."/>
            <person name="Pearson M."/>
            <person name="Priest M."/>
            <person name="Roberts A."/>
            <person name="Saif S."/>
            <person name="Shea T."/>
            <person name="Sisk P."/>
            <person name="Stolte C."/>
            <person name="Sykes S."/>
            <person name="Wortman J."/>
            <person name="Nusbaum C."/>
            <person name="Birren B."/>
        </authorList>
    </citation>
    <scope>NUCLEOTIDE SEQUENCE [LARGE SCALE GENOMIC DNA]</scope>
    <source>
        <strain evidence="10 11">ATCC 51366</strain>
    </source>
</reference>
<dbReference type="eggNOG" id="COG1164">
    <property type="taxonomic scope" value="Bacteria"/>
</dbReference>
<dbReference type="NCBIfam" id="TIGR00181">
    <property type="entry name" value="pepF"/>
    <property type="match status" value="1"/>
</dbReference>
<keyword evidence="3 6" id="KW-0378">Hydrolase</keyword>
<keyword evidence="5 6" id="KW-0482">Metalloprotease</keyword>
<keyword evidence="7" id="KW-0175">Coiled coil</keyword>
<dbReference type="InterPro" id="IPR004438">
    <property type="entry name" value="Peptidase_M3B"/>
</dbReference>
<dbReference type="PATRIC" id="fig|883114.3.peg.1164"/>
<evidence type="ECO:0000256" key="6">
    <source>
        <dbReference type="RuleBase" id="RU368091"/>
    </source>
</evidence>
<evidence type="ECO:0000259" key="8">
    <source>
        <dbReference type="Pfam" id="PF01432"/>
    </source>
</evidence>
<dbReference type="InterPro" id="IPR001567">
    <property type="entry name" value="Pept_M3A_M3B_dom"/>
</dbReference>
<dbReference type="Pfam" id="PF08439">
    <property type="entry name" value="Peptidase_M3_N"/>
    <property type="match status" value="1"/>
</dbReference>
<evidence type="ECO:0000313" key="11">
    <source>
        <dbReference type="Proteomes" id="UP000004191"/>
    </source>
</evidence>
<evidence type="ECO:0000256" key="3">
    <source>
        <dbReference type="ARBA" id="ARBA00022801"/>
    </source>
</evidence>
<feature type="domain" description="Peptidase M3A/M3B catalytic" evidence="8">
    <location>
        <begin position="188"/>
        <end position="567"/>
    </location>
</feature>
<evidence type="ECO:0000256" key="7">
    <source>
        <dbReference type="SAM" id="Coils"/>
    </source>
</evidence>
<dbReference type="EC" id="3.4.24.-" evidence="6"/>
<dbReference type="PANTHER" id="PTHR11804:SF84">
    <property type="entry name" value="SACCHAROLYSIN"/>
    <property type="match status" value="1"/>
</dbReference>
<dbReference type="GeneID" id="96999158"/>
<dbReference type="GO" id="GO:0046872">
    <property type="term" value="F:metal ion binding"/>
    <property type="evidence" value="ECO:0007669"/>
    <property type="project" value="UniProtKB-UniRule"/>
</dbReference>
<proteinExistence type="inferred from homology"/>
<dbReference type="EMBL" id="AGEI01000023">
    <property type="protein sequence ID" value="EHR33425.1"/>
    <property type="molecule type" value="Genomic_DNA"/>
</dbReference>
<feature type="domain" description="Oligopeptidase F N-terminal" evidence="9">
    <location>
        <begin position="103"/>
        <end position="170"/>
    </location>
</feature>
<comment type="function">
    <text evidence="6">Has oligopeptidase activity and degrades a variety of small bioactive peptides.</text>
</comment>
<dbReference type="GO" id="GO:0004222">
    <property type="term" value="F:metalloendopeptidase activity"/>
    <property type="evidence" value="ECO:0007669"/>
    <property type="project" value="UniProtKB-UniRule"/>
</dbReference>
<comment type="similarity">
    <text evidence="6">Belongs to the peptidase M3B family.</text>
</comment>
<comment type="caution">
    <text evidence="10">The sequence shown here is derived from an EMBL/GenBank/DDBJ whole genome shotgun (WGS) entry which is preliminary data.</text>
</comment>
<dbReference type="OrthoDB" id="9766487at2"/>
<feature type="coiled-coil region" evidence="7">
    <location>
        <begin position="9"/>
        <end position="50"/>
    </location>
</feature>
<dbReference type="RefSeq" id="WP_005398688.1">
    <property type="nucleotide sequence ID" value="NZ_JH601088.1"/>
</dbReference>
<accession>H3NPB2</accession>
<dbReference type="InterPro" id="IPR013647">
    <property type="entry name" value="OligopepF_N_dom"/>
</dbReference>
<protein>
    <recommendedName>
        <fullName evidence="6">Oligopeptidase F</fullName>
        <ecNumber evidence="6">3.4.24.-</ecNumber>
    </recommendedName>
</protein>
<evidence type="ECO:0000259" key="9">
    <source>
        <dbReference type="Pfam" id="PF08439"/>
    </source>
</evidence>
<comment type="cofactor">
    <cofactor evidence="6">
        <name>Zn(2+)</name>
        <dbReference type="ChEBI" id="CHEBI:29105"/>
    </cofactor>
    <text evidence="6">Binds 1 zinc ion.</text>
</comment>
<evidence type="ECO:0000256" key="1">
    <source>
        <dbReference type="ARBA" id="ARBA00022670"/>
    </source>
</evidence>
<keyword evidence="2 6" id="KW-0479">Metal-binding</keyword>
<sequence>MSNTMRWDLESIFSNIDEAQKEKTEIEELLNELKELKEDKENNLVQILLKYRDISRKAEKLGAYSHMKKDEDSNVTKYQKLDSEVMNLYTDINSEFAFLTPLILSLSDEKIEELKSNEELKDFDIYLDRILRYKDHTLSDKEEFIISSLSSTTRTASNIYYYLTNTDIKFPYLDKHETEITNVNFTKLQTNENRELRKDVFDAFYNKYNELGNTIAQSYYSHIDGLSKVAKLRGYNSIREMYLYRDDVSTDVYDALIDSVHQNLKHIHKYYEIKKRALKLDEQHMYDVYMPITSNFDKTYTFEEAKELVIESVKPLGEEYVENYKKAFEERWIDVEPREGKRGGAYSSGSYDTKPFILLNFDGTLNNVFTLAHEMGHSLHSFYDRSSNEYMHSGYTIFVAEVASTFNEALLLKLLMDRAESEEELMYLTDFYINNYKSTVFRQTMFAEFERTVHELIESGQVLTKEDFSKIYYELNEKYFGDAMVSDKEIAYEWMRIPHFYTNFYVYKYATGFSASSILAKRVLEGKEGAVENYIKFLKDGDKHFPIEQLKIAGVDMSKPETVNESLSIFAELVEKLDKMVK</sequence>
<dbReference type="Proteomes" id="UP000004191">
    <property type="component" value="Unassembled WGS sequence"/>
</dbReference>
<dbReference type="Gene3D" id="1.10.1370.20">
    <property type="entry name" value="Oligoendopeptidase f, C-terminal domain"/>
    <property type="match status" value="1"/>
</dbReference>
<dbReference type="HOGENOM" id="CLU_021290_2_0_9"/>
<keyword evidence="11" id="KW-1185">Reference proteome</keyword>
<dbReference type="InterPro" id="IPR045090">
    <property type="entry name" value="Pept_M3A_M3B"/>
</dbReference>
<evidence type="ECO:0000313" key="10">
    <source>
        <dbReference type="EMBL" id="EHR33425.1"/>
    </source>
</evidence>
<name>H3NPB2_9FIRM</name>